<feature type="domain" description="DUF3592" evidence="1">
    <location>
        <begin position="69"/>
        <end position="118"/>
    </location>
</feature>
<dbReference type="InterPro" id="IPR021994">
    <property type="entry name" value="DUF3592"/>
</dbReference>
<evidence type="ECO:0000313" key="2">
    <source>
        <dbReference type="EMBL" id="ALJ03849.1"/>
    </source>
</evidence>
<protein>
    <recommendedName>
        <fullName evidence="1">DUF3592 domain-containing protein</fullName>
    </recommendedName>
</protein>
<reference evidence="2 3" key="1">
    <citation type="submission" date="2015-10" db="EMBL/GenBank/DDBJ databases">
        <authorList>
            <person name="Gilbert D.G."/>
        </authorList>
    </citation>
    <scope>NUCLEOTIDE SEQUENCE [LARGE SCALE GENOMIC DNA]</scope>
    <source>
        <strain evidence="3">HZ-22</strain>
    </source>
</reference>
<dbReference type="Proteomes" id="UP000057981">
    <property type="component" value="Chromosome"/>
</dbReference>
<evidence type="ECO:0000313" key="3">
    <source>
        <dbReference type="Proteomes" id="UP000057981"/>
    </source>
</evidence>
<dbReference type="Pfam" id="PF12158">
    <property type="entry name" value="DUF3592"/>
    <property type="match status" value="1"/>
</dbReference>
<evidence type="ECO:0000259" key="1">
    <source>
        <dbReference type="Pfam" id="PF12158"/>
    </source>
</evidence>
<dbReference type="AlphaFoldDB" id="A0A0P0CM69"/>
<gene>
    <name evidence="2" type="ORF">APS56_01195</name>
</gene>
<keyword evidence="3" id="KW-1185">Reference proteome</keyword>
<proteinExistence type="predicted"/>
<organism evidence="2 3">
    <name type="scientific">Pseudalgibacter alginicilyticus</name>
    <dbReference type="NCBI Taxonomy" id="1736674"/>
    <lineage>
        <taxon>Bacteria</taxon>
        <taxon>Pseudomonadati</taxon>
        <taxon>Bacteroidota</taxon>
        <taxon>Flavobacteriia</taxon>
        <taxon>Flavobacteriales</taxon>
        <taxon>Flavobacteriaceae</taxon>
        <taxon>Pseudalgibacter</taxon>
    </lineage>
</organism>
<dbReference type="EMBL" id="CP012898">
    <property type="protein sequence ID" value="ALJ03849.1"/>
    <property type="molecule type" value="Genomic_DNA"/>
</dbReference>
<name>A0A0P0CM69_9FLAO</name>
<accession>A0A0P0CM69</accession>
<sequence>MKITIFRQKNNKLNRKNKSGKKPFLILTLICLCVLTYGIYNHYSKKNELEKVPETTIGTIDKKYSIISRGYYINYNYEVDGQKYSGTEKLNKTELEKVNVGDKFKVTYSENNPKYSEISFENRVKK</sequence>
<dbReference type="KEGG" id="ahz:APS56_01195"/>